<dbReference type="EMBL" id="SMKI01000043">
    <property type="protein sequence ID" value="TDC77922.1"/>
    <property type="molecule type" value="Genomic_DNA"/>
</dbReference>
<proteinExistence type="inferred from homology"/>
<dbReference type="Pfam" id="PF02929">
    <property type="entry name" value="Bgal_small_N"/>
    <property type="match status" value="1"/>
</dbReference>
<feature type="domain" description="Beta galactosidase small chain/" evidence="9">
    <location>
        <begin position="742"/>
        <end position="1015"/>
    </location>
</feature>
<dbReference type="InterPro" id="IPR023232">
    <property type="entry name" value="Glyco_hydro_2_AS"/>
</dbReference>
<dbReference type="PROSITE" id="PS00608">
    <property type="entry name" value="GLYCOSYL_HYDROL_F2_2"/>
    <property type="match status" value="1"/>
</dbReference>
<sequence>MTTPAVHSRPAAELETASYVTSFSPGSGTLPPRARPHSDAPALDLSGEWAFRLVPGLRDLTAGFEDPRFDDSAWDRLAVPSHWQLAGLRAPDGELLETAEARYGLPAYTNQQYPFPLDPPHVPDDNPTGEYRRSFALPSALRGVAGRVVLRFEGVDSAFAVWCNGIPLGHATGSRLPSEFDVTDALVPGDNVIAVRVHQWSAGSYLEDQDMWWLSGIFRSVGLLARPTSGVEDLFVHAGFDHVTGHGTLRVDTPGPARVRIPELGVEAGTNERLTVPDVEPWSAEEPRLYEATVSTDAERVTVRIGFRTVTVEDGRILVNGRNIRFRGVNRHEWHPDTGRALDPETMREDVLLMKRHHINAVRTSHYPPDPRFLDLCDEYGLWVVDECDLETHGFLLADWRGNPSDDPRWADALLDRMRRTVERDKNHPSVIIWSLGNESGEGENLRAMAAWTRSRDPERLIHYEGDPDHGHADVYSQMYSHPETVDRVGRHAEDRTRDPALDARRRSLPHLLCEYAHAMGNGPGGLAEYEELFDRHPRLHGGFVWEWIDHGIRRRASTGPRPGEEYFAYGGDFDEEVHDGNFVADGLLFPDRTPSPGLVEYGKVIEPLRLRISGEGRDALSLAARSRYDHATTAHLAYRWELAANGRALAAGAVDLPVLAPGGTATADLLPLLAHVPRDAPRGEEVWLTVSARLAEDRSWAPAGHEVAWTQHRLAALERPAPPTLVPDPPPAVAATPTGFSLGTAHFDRSGALRSLGALPVVGPRLDVWRAPTDNDRATHGDDANRAWRALGLDRTHDRLVEATPHDDALVVAVRTGSAATDAGLLTTLTWTALAPGTLRLDVEVVPEGWFVRHGSPASSGTPVPLPRIGLRLGLPADVTDVTWFGLGPGEAYPDTRRAARVGEFTATVPDLQTPYVTPQENGARRDVRYARLTDASGAGLEVTGLPTFHLTARPWTSESLDAARHPTDLVPDRHVWVNLDAAHHGIGSQSCGPGVLPVHQLHARALRFALTLRAVGPDTAG</sequence>
<dbReference type="PANTHER" id="PTHR46323">
    <property type="entry name" value="BETA-GALACTOSIDASE"/>
    <property type="match status" value="1"/>
</dbReference>
<evidence type="ECO:0000256" key="1">
    <source>
        <dbReference type="ARBA" id="ARBA00001412"/>
    </source>
</evidence>
<reference evidence="10 11" key="1">
    <citation type="submission" date="2019-03" db="EMBL/GenBank/DDBJ databases">
        <title>Draft genome sequences of novel Actinobacteria.</title>
        <authorList>
            <person name="Sahin N."/>
            <person name="Ay H."/>
            <person name="Saygin H."/>
        </authorList>
    </citation>
    <scope>NUCLEOTIDE SEQUENCE [LARGE SCALE GENOMIC DNA]</scope>
    <source>
        <strain evidence="10 11">DSM 41900</strain>
    </source>
</reference>
<comment type="catalytic activity">
    <reaction evidence="1 8">
        <text>Hydrolysis of terminal non-reducing beta-D-galactose residues in beta-D-galactosides.</text>
        <dbReference type="EC" id="3.2.1.23"/>
    </reaction>
</comment>
<protein>
    <recommendedName>
        <fullName evidence="4 8">Beta-galactosidase</fullName>
        <ecNumber evidence="3 8">3.2.1.23</ecNumber>
    </recommendedName>
    <alternativeName>
        <fullName evidence="7 8">Lactase</fullName>
    </alternativeName>
</protein>
<dbReference type="EC" id="3.2.1.23" evidence="3 8"/>
<comment type="similarity">
    <text evidence="2 8">Belongs to the glycosyl hydrolase 2 family.</text>
</comment>
<dbReference type="InterPro" id="IPR004199">
    <property type="entry name" value="B-gal_small/dom_5"/>
</dbReference>
<keyword evidence="5 8" id="KW-0378">Hydrolase</keyword>
<evidence type="ECO:0000256" key="4">
    <source>
        <dbReference type="ARBA" id="ARBA00013303"/>
    </source>
</evidence>
<dbReference type="GO" id="GO:0004565">
    <property type="term" value="F:beta-galactosidase activity"/>
    <property type="evidence" value="ECO:0007669"/>
    <property type="project" value="UniProtKB-EC"/>
</dbReference>
<dbReference type="GO" id="GO:0005990">
    <property type="term" value="P:lactose catabolic process"/>
    <property type="evidence" value="ECO:0007669"/>
    <property type="project" value="TreeGrafter"/>
</dbReference>
<dbReference type="InterPro" id="IPR011013">
    <property type="entry name" value="Gal_mutarotase_sf_dom"/>
</dbReference>
<name>A0A4R4TRA4_9ACTN</name>
<dbReference type="Pfam" id="PF02836">
    <property type="entry name" value="Glyco_hydro_2_C"/>
    <property type="match status" value="1"/>
</dbReference>
<gene>
    <name evidence="10" type="ORF">E1283_06180</name>
</gene>
<comment type="caution">
    <text evidence="10">The sequence shown here is derived from an EMBL/GenBank/DDBJ whole genome shotgun (WGS) entry which is preliminary data.</text>
</comment>
<dbReference type="SUPFAM" id="SSF74650">
    <property type="entry name" value="Galactose mutarotase-like"/>
    <property type="match status" value="1"/>
</dbReference>
<dbReference type="Pfam" id="PF02837">
    <property type="entry name" value="Glyco_hydro_2_N"/>
    <property type="match status" value="1"/>
</dbReference>
<dbReference type="InterPro" id="IPR006101">
    <property type="entry name" value="Glyco_hydro_2"/>
</dbReference>
<dbReference type="SUPFAM" id="SSF51445">
    <property type="entry name" value="(Trans)glycosidases"/>
    <property type="match status" value="1"/>
</dbReference>
<dbReference type="InterPro" id="IPR006104">
    <property type="entry name" value="Glyco_hydro_2_N"/>
</dbReference>
<dbReference type="Gene3D" id="2.60.40.10">
    <property type="entry name" value="Immunoglobulins"/>
    <property type="match status" value="2"/>
</dbReference>
<dbReference type="GO" id="GO:0009341">
    <property type="term" value="C:beta-galactosidase complex"/>
    <property type="evidence" value="ECO:0007669"/>
    <property type="project" value="InterPro"/>
</dbReference>
<dbReference type="InterPro" id="IPR023230">
    <property type="entry name" value="Glyco_hydro_2_CS"/>
</dbReference>
<evidence type="ECO:0000313" key="11">
    <source>
        <dbReference type="Proteomes" id="UP000295345"/>
    </source>
</evidence>
<dbReference type="InterPro" id="IPR036156">
    <property type="entry name" value="Beta-gal/glucu_dom_sf"/>
</dbReference>
<keyword evidence="11" id="KW-1185">Reference proteome</keyword>
<dbReference type="InterPro" id="IPR050347">
    <property type="entry name" value="Bact_Beta-galactosidase"/>
</dbReference>
<dbReference type="Gene3D" id="2.70.98.10">
    <property type="match status" value="1"/>
</dbReference>
<dbReference type="AlphaFoldDB" id="A0A4R4TRA4"/>
<dbReference type="Gene3D" id="3.20.20.80">
    <property type="entry name" value="Glycosidases"/>
    <property type="match status" value="1"/>
</dbReference>
<evidence type="ECO:0000256" key="6">
    <source>
        <dbReference type="ARBA" id="ARBA00023295"/>
    </source>
</evidence>
<dbReference type="RefSeq" id="WP_132816864.1">
    <property type="nucleotide sequence ID" value="NZ_SMKI01000043.1"/>
</dbReference>
<dbReference type="SMART" id="SM01038">
    <property type="entry name" value="Bgal_small_N"/>
    <property type="match status" value="1"/>
</dbReference>
<dbReference type="SUPFAM" id="SSF49785">
    <property type="entry name" value="Galactose-binding domain-like"/>
    <property type="match status" value="1"/>
</dbReference>
<evidence type="ECO:0000256" key="5">
    <source>
        <dbReference type="ARBA" id="ARBA00022801"/>
    </source>
</evidence>
<evidence type="ECO:0000256" key="2">
    <source>
        <dbReference type="ARBA" id="ARBA00007401"/>
    </source>
</evidence>
<evidence type="ECO:0000256" key="7">
    <source>
        <dbReference type="ARBA" id="ARBA00032230"/>
    </source>
</evidence>
<dbReference type="InterPro" id="IPR032312">
    <property type="entry name" value="LacZ_4"/>
</dbReference>
<dbReference type="Pfam" id="PF00703">
    <property type="entry name" value="Glyco_hydro_2"/>
    <property type="match status" value="1"/>
</dbReference>
<evidence type="ECO:0000313" key="10">
    <source>
        <dbReference type="EMBL" id="TDC77922.1"/>
    </source>
</evidence>
<keyword evidence="6 8" id="KW-0326">Glycosidase</keyword>
<organism evidence="10 11">
    <name type="scientific">Streptomyces hainanensis</name>
    <dbReference type="NCBI Taxonomy" id="402648"/>
    <lineage>
        <taxon>Bacteria</taxon>
        <taxon>Bacillati</taxon>
        <taxon>Actinomycetota</taxon>
        <taxon>Actinomycetes</taxon>
        <taxon>Kitasatosporales</taxon>
        <taxon>Streptomycetaceae</taxon>
        <taxon>Streptomyces</taxon>
    </lineage>
</organism>
<dbReference type="Pfam" id="PF16353">
    <property type="entry name" value="LacZ_4"/>
    <property type="match status" value="1"/>
</dbReference>
<dbReference type="InterPro" id="IPR013783">
    <property type="entry name" value="Ig-like_fold"/>
</dbReference>
<dbReference type="InterPro" id="IPR006102">
    <property type="entry name" value="Ig-like_GH2"/>
</dbReference>
<dbReference type="PROSITE" id="PS00719">
    <property type="entry name" value="GLYCOSYL_HYDROL_F2_1"/>
    <property type="match status" value="1"/>
</dbReference>
<dbReference type="GO" id="GO:0030246">
    <property type="term" value="F:carbohydrate binding"/>
    <property type="evidence" value="ECO:0007669"/>
    <property type="project" value="InterPro"/>
</dbReference>
<dbReference type="Gene3D" id="2.60.120.260">
    <property type="entry name" value="Galactose-binding domain-like"/>
    <property type="match status" value="1"/>
</dbReference>
<dbReference type="InterPro" id="IPR017853">
    <property type="entry name" value="GH"/>
</dbReference>
<dbReference type="InterPro" id="IPR014718">
    <property type="entry name" value="GH-type_carb-bd"/>
</dbReference>
<dbReference type="PANTHER" id="PTHR46323:SF2">
    <property type="entry name" value="BETA-GALACTOSIDASE"/>
    <property type="match status" value="1"/>
</dbReference>
<dbReference type="InterPro" id="IPR006103">
    <property type="entry name" value="Glyco_hydro_2_cat"/>
</dbReference>
<dbReference type="SUPFAM" id="SSF49303">
    <property type="entry name" value="beta-Galactosidase/glucuronidase domain"/>
    <property type="match status" value="2"/>
</dbReference>
<evidence type="ECO:0000256" key="3">
    <source>
        <dbReference type="ARBA" id="ARBA00012756"/>
    </source>
</evidence>
<dbReference type="Proteomes" id="UP000295345">
    <property type="component" value="Unassembled WGS sequence"/>
</dbReference>
<dbReference type="OrthoDB" id="9762066at2"/>
<accession>A0A4R4TRA4</accession>
<dbReference type="InterPro" id="IPR008979">
    <property type="entry name" value="Galactose-bd-like_sf"/>
</dbReference>
<dbReference type="PRINTS" id="PR00132">
    <property type="entry name" value="GLHYDRLASE2"/>
</dbReference>
<evidence type="ECO:0000256" key="8">
    <source>
        <dbReference type="RuleBase" id="RU361154"/>
    </source>
</evidence>
<evidence type="ECO:0000259" key="9">
    <source>
        <dbReference type="SMART" id="SM01038"/>
    </source>
</evidence>